<dbReference type="GO" id="GO:0016020">
    <property type="term" value="C:membrane"/>
    <property type="evidence" value="ECO:0007669"/>
    <property type="project" value="TreeGrafter"/>
</dbReference>
<evidence type="ECO:0000313" key="13">
    <source>
        <dbReference type="EMBL" id="ANH81401.1"/>
    </source>
</evidence>
<evidence type="ECO:0000259" key="11">
    <source>
        <dbReference type="Pfam" id="PF01433"/>
    </source>
</evidence>
<dbReference type="SUPFAM" id="SSF63737">
    <property type="entry name" value="Leukotriene A4 hydrolase N-terminal domain"/>
    <property type="match status" value="1"/>
</dbReference>
<evidence type="ECO:0000259" key="12">
    <source>
        <dbReference type="Pfam" id="PF17900"/>
    </source>
</evidence>
<gene>
    <name evidence="13" type="ORF">A8C56_10760</name>
</gene>
<dbReference type="PROSITE" id="PS51257">
    <property type="entry name" value="PROKAR_LIPOPROTEIN"/>
    <property type="match status" value="1"/>
</dbReference>
<comment type="catalytic activity">
    <reaction evidence="1">
        <text>Release of an N-terminal amino acid, Xaa-|-Yaa- from a peptide, amide or arylamide. Xaa is preferably Ala, but may be most amino acids including Pro (slow action). When a terminal hydrophobic residue is followed by a prolyl residue, the two may be released as an intact Xaa-Pro dipeptide.</text>
        <dbReference type="EC" id="3.4.11.2"/>
    </reaction>
</comment>
<dbReference type="GO" id="GO:0070006">
    <property type="term" value="F:metalloaminopeptidase activity"/>
    <property type="evidence" value="ECO:0007669"/>
    <property type="project" value="TreeGrafter"/>
</dbReference>
<dbReference type="Proteomes" id="UP000077667">
    <property type="component" value="Chromosome"/>
</dbReference>
<dbReference type="Pfam" id="PF17900">
    <property type="entry name" value="Peptidase_M1_N"/>
    <property type="match status" value="1"/>
</dbReference>
<dbReference type="EC" id="3.4.11.2" evidence="4"/>
<dbReference type="GO" id="GO:0005737">
    <property type="term" value="C:cytoplasm"/>
    <property type="evidence" value="ECO:0007669"/>
    <property type="project" value="TreeGrafter"/>
</dbReference>
<evidence type="ECO:0000256" key="7">
    <source>
        <dbReference type="ARBA" id="ARBA00022723"/>
    </source>
</evidence>
<evidence type="ECO:0000256" key="9">
    <source>
        <dbReference type="ARBA" id="ARBA00022833"/>
    </source>
</evidence>
<dbReference type="PANTHER" id="PTHR11533:SF299">
    <property type="entry name" value="AMINOPEPTIDASE"/>
    <property type="match status" value="1"/>
</dbReference>
<dbReference type="PRINTS" id="PR00756">
    <property type="entry name" value="ALADIPTASE"/>
</dbReference>
<dbReference type="GO" id="GO:0016285">
    <property type="term" value="F:alanyl aminopeptidase activity"/>
    <property type="evidence" value="ECO:0007669"/>
    <property type="project" value="UniProtKB-EC"/>
</dbReference>
<feature type="domain" description="Aminopeptidase N-like N-terminal" evidence="12">
    <location>
        <begin position="138"/>
        <end position="210"/>
    </location>
</feature>
<dbReference type="STRING" id="1176587.A8C56_10760"/>
<protein>
    <recommendedName>
        <fullName evidence="5">Aminopeptidase N</fullName>
        <ecNumber evidence="4">3.4.11.2</ecNumber>
    </recommendedName>
</protein>
<dbReference type="Gene3D" id="1.10.390.10">
    <property type="entry name" value="Neutral Protease Domain 2"/>
    <property type="match status" value="1"/>
</dbReference>
<accession>A0A1A9I3Z0</accession>
<dbReference type="PANTHER" id="PTHR11533">
    <property type="entry name" value="PROTEASE M1 ZINC METALLOPROTEASE"/>
    <property type="match status" value="1"/>
</dbReference>
<dbReference type="InterPro" id="IPR027268">
    <property type="entry name" value="Peptidase_M4/M1_CTD_sf"/>
</dbReference>
<keyword evidence="7" id="KW-0479">Metal-binding</keyword>
<dbReference type="InterPro" id="IPR001930">
    <property type="entry name" value="Peptidase_M1"/>
</dbReference>
<dbReference type="Gene3D" id="2.60.40.1730">
    <property type="entry name" value="tricorn interacting facor f3 domain"/>
    <property type="match status" value="1"/>
</dbReference>
<dbReference type="GO" id="GO:0042277">
    <property type="term" value="F:peptide binding"/>
    <property type="evidence" value="ECO:0007669"/>
    <property type="project" value="TreeGrafter"/>
</dbReference>
<keyword evidence="10" id="KW-0482">Metalloprotease</keyword>
<dbReference type="Pfam" id="PF01433">
    <property type="entry name" value="Peptidase_M1"/>
    <property type="match status" value="1"/>
</dbReference>
<organism evidence="13 14">
    <name type="scientific">Niabella ginsenosidivorans</name>
    <dbReference type="NCBI Taxonomy" id="1176587"/>
    <lineage>
        <taxon>Bacteria</taxon>
        <taxon>Pseudomonadati</taxon>
        <taxon>Bacteroidota</taxon>
        <taxon>Chitinophagia</taxon>
        <taxon>Chitinophagales</taxon>
        <taxon>Chitinophagaceae</taxon>
        <taxon>Niabella</taxon>
    </lineage>
</organism>
<dbReference type="GO" id="GO:0043171">
    <property type="term" value="P:peptide catabolic process"/>
    <property type="evidence" value="ECO:0007669"/>
    <property type="project" value="TreeGrafter"/>
</dbReference>
<dbReference type="InterPro" id="IPR045357">
    <property type="entry name" value="Aminopeptidase_N-like_N"/>
</dbReference>
<dbReference type="GO" id="GO:0006508">
    <property type="term" value="P:proteolysis"/>
    <property type="evidence" value="ECO:0007669"/>
    <property type="project" value="UniProtKB-KW"/>
</dbReference>
<evidence type="ECO:0000256" key="5">
    <source>
        <dbReference type="ARBA" id="ARBA00015611"/>
    </source>
</evidence>
<dbReference type="GO" id="GO:0008270">
    <property type="term" value="F:zinc ion binding"/>
    <property type="evidence" value="ECO:0007669"/>
    <property type="project" value="InterPro"/>
</dbReference>
<dbReference type="InterPro" id="IPR050344">
    <property type="entry name" value="Peptidase_M1_aminopeptidases"/>
</dbReference>
<evidence type="ECO:0000256" key="1">
    <source>
        <dbReference type="ARBA" id="ARBA00000098"/>
    </source>
</evidence>
<keyword evidence="6" id="KW-0645">Protease</keyword>
<keyword evidence="14" id="KW-1185">Reference proteome</keyword>
<dbReference type="RefSeq" id="WP_067755634.1">
    <property type="nucleotide sequence ID" value="NZ_CP015772.1"/>
</dbReference>
<comment type="similarity">
    <text evidence="3">Belongs to the peptidase M1 family.</text>
</comment>
<reference evidence="13 14" key="1">
    <citation type="submission" date="2016-05" db="EMBL/GenBank/DDBJ databases">
        <title>Niabella ginsenosidivorans BS26 whole genome sequencing.</title>
        <authorList>
            <person name="Im W.T."/>
            <person name="Siddiqi M.Z."/>
        </authorList>
    </citation>
    <scope>NUCLEOTIDE SEQUENCE [LARGE SCALE GENOMIC DNA]</scope>
    <source>
        <strain evidence="13 14">BS26</strain>
    </source>
</reference>
<dbReference type="CDD" id="cd09602">
    <property type="entry name" value="M1_APN"/>
    <property type="match status" value="1"/>
</dbReference>
<dbReference type="OrthoDB" id="100605at2"/>
<dbReference type="KEGG" id="nia:A8C56_10760"/>
<dbReference type="EMBL" id="CP015772">
    <property type="protein sequence ID" value="ANH81401.1"/>
    <property type="molecule type" value="Genomic_DNA"/>
</dbReference>
<proteinExistence type="inferred from homology"/>
<dbReference type="InterPro" id="IPR014782">
    <property type="entry name" value="Peptidase_M1_dom"/>
</dbReference>
<evidence type="ECO:0000256" key="6">
    <source>
        <dbReference type="ARBA" id="ARBA00022670"/>
    </source>
</evidence>
<dbReference type="GO" id="GO:0005615">
    <property type="term" value="C:extracellular space"/>
    <property type="evidence" value="ECO:0007669"/>
    <property type="project" value="TreeGrafter"/>
</dbReference>
<evidence type="ECO:0000256" key="2">
    <source>
        <dbReference type="ARBA" id="ARBA00001947"/>
    </source>
</evidence>
<sequence length="854" mass="97829">MKWKLIYVAIILFPAVLSCHKKEKSAGVSQGVSDTLAAYRKSTLKNIRYHLQFNIPEEKDKDIVAGETVSFTCDKKPQNFLAFDFKEDPGKIKKIWSNNQEIPIVFDKEHLIIDKAFLQRGANTIRIDFIAGNGALNRRGNYLYTLFVPDRARTVFPCFDQPDLKAVFTLSITIPQSWAGIANGKLTGVLLNGNRKTLDFAPTDQLPTYLFSFAAGKFNRATEQWKGSEIELLYRETDSEKVATSLQPIFEQYKKYVTFYEQWTGIPFPFQKHGMVAIPDFQFGGMEHPGAILLQSATLFLTKDATDGQLNNRAQLLAHEVAHMWFGDLVTMNWFSDVWMKEVFANFMADKATIAPDNAQGFALKFLTDHLPYAYATDRTPGANPIRQPLDNLENAGTLYGNIIYHKAPVMMRQLEKLMGEDPFKTGVREYLRQYAYNNASWPDLINLLAKHTPVNLQAWNKVWVNEPGRPVFDYTIRYEKTQIAAFTIAQKPESGNDRVWQQSFDISFYYDNGLVKTINVNDSLALQSIDRAFERKRPRFIQFNASGLGYGVWPVDTAMCPRLFTIRNYINRASAYITLYENMLNSRYKNPEELLQLFTSGLSSETVELNIRLLTGYISTIYWEFLLPATRQSLAAKLEGQVWTAMNQQKNPNNKKMLFGCYQNLFETAGAVKKMYTIWNTQQPPPNVVLKEDDYTNLAFALVLRSNDPSVLQQQLSRIKDPDRRKRFELIMPALSADTAVRKAFFEGLSKRANRSNESAVSVALSYLHHPLRQPSAELYLEQTLELLPEIQQTGDIFFPGNWLQASFGYYQSKTAYAIVEQFLQKHPRLQDHLKAKILQSTDNLRRARTIAR</sequence>
<dbReference type="AlphaFoldDB" id="A0A1A9I3Z0"/>
<evidence type="ECO:0000256" key="3">
    <source>
        <dbReference type="ARBA" id="ARBA00010136"/>
    </source>
</evidence>
<keyword evidence="9" id="KW-0862">Zinc</keyword>
<evidence type="ECO:0000256" key="8">
    <source>
        <dbReference type="ARBA" id="ARBA00022801"/>
    </source>
</evidence>
<keyword evidence="13" id="KW-0031">Aminopeptidase</keyword>
<dbReference type="SUPFAM" id="SSF55486">
    <property type="entry name" value="Metalloproteases ('zincins'), catalytic domain"/>
    <property type="match status" value="1"/>
</dbReference>
<keyword evidence="8" id="KW-0378">Hydrolase</keyword>
<evidence type="ECO:0000313" key="14">
    <source>
        <dbReference type="Proteomes" id="UP000077667"/>
    </source>
</evidence>
<feature type="domain" description="Peptidase M1 membrane alanine aminopeptidase" evidence="11">
    <location>
        <begin position="251"/>
        <end position="460"/>
    </location>
</feature>
<evidence type="ECO:0000256" key="4">
    <source>
        <dbReference type="ARBA" id="ARBA00012564"/>
    </source>
</evidence>
<comment type="cofactor">
    <cofactor evidence="2">
        <name>Zn(2+)</name>
        <dbReference type="ChEBI" id="CHEBI:29105"/>
    </cofactor>
</comment>
<name>A0A1A9I3Z0_9BACT</name>
<dbReference type="InterPro" id="IPR042097">
    <property type="entry name" value="Aminopeptidase_N-like_N_sf"/>
</dbReference>
<evidence type="ECO:0000256" key="10">
    <source>
        <dbReference type="ARBA" id="ARBA00023049"/>
    </source>
</evidence>